<dbReference type="PANTHER" id="PTHR15441">
    <property type="entry name" value="RIBONUCLEASE P PROTEIN SUBUNIT P14"/>
    <property type="match status" value="1"/>
</dbReference>
<dbReference type="GO" id="GO:0030677">
    <property type="term" value="C:ribonuclease P complex"/>
    <property type="evidence" value="ECO:0007669"/>
    <property type="project" value="UniProtKB-UniRule"/>
</dbReference>
<dbReference type="HAMAP" id="MF_00755">
    <property type="entry name" value="RNase_P_2"/>
    <property type="match status" value="1"/>
</dbReference>
<dbReference type="GO" id="GO:0004526">
    <property type="term" value="F:ribonuclease P activity"/>
    <property type="evidence" value="ECO:0007669"/>
    <property type="project" value="UniProtKB-UniRule"/>
</dbReference>
<dbReference type="Pfam" id="PF01900">
    <property type="entry name" value="RNase_P_Rpp14"/>
    <property type="match status" value="1"/>
</dbReference>
<comment type="function">
    <text evidence="2">Part of ribonuclease P, a protein complex that generates mature tRNA molecules by cleaving their 5'-ends.</text>
</comment>
<dbReference type="GO" id="GO:0005737">
    <property type="term" value="C:cytoplasm"/>
    <property type="evidence" value="ECO:0007669"/>
    <property type="project" value="UniProtKB-SubCell"/>
</dbReference>
<comment type="subcellular location">
    <subcellularLocation>
        <location evidence="2">Cytoplasm</location>
    </subcellularLocation>
</comment>
<dbReference type="InterPro" id="IPR002759">
    <property type="entry name" value="Pop5/Rpp14/Rnp2-like"/>
</dbReference>
<comment type="caution">
    <text evidence="3">The sequence shown here is derived from an EMBL/GenBank/DDBJ whole genome shotgun (WGS) entry which is preliminary data.</text>
</comment>
<comment type="catalytic activity">
    <reaction evidence="2">
        <text>Endonucleolytic cleavage of RNA, removing 5'-extranucleotides from tRNA precursor.</text>
        <dbReference type="EC" id="3.1.26.5"/>
    </reaction>
</comment>
<comment type="subunit">
    <text evidence="2">Consists of a catalytic RNA component and at least 4-5 protein subunits.</text>
</comment>
<gene>
    <name evidence="2" type="primary">rnp2</name>
    <name evidence="3" type="ORF">DRO04_00510</name>
</gene>
<dbReference type="AlphaFoldDB" id="A0A497JHZ0"/>
<evidence type="ECO:0000256" key="1">
    <source>
        <dbReference type="ARBA" id="ARBA00022694"/>
    </source>
</evidence>
<sequence>MSKNKEVAALKKKFRTVPPTLREKHRYILVELLSDKKIELDTKKFSKELTAFFLSCFGFLEFAKRNVKLIKWDNSKKTFIIKTNHIYCGDVVAALQFLRKINGIEVIPLCRGISGTLRALRAKKP</sequence>
<reference evidence="3 4" key="1">
    <citation type="submission" date="2018-06" db="EMBL/GenBank/DDBJ databases">
        <title>Extensive metabolic versatility and redundancy in microbially diverse, dynamic hydrothermal sediments.</title>
        <authorList>
            <person name="Dombrowski N."/>
            <person name="Teske A."/>
            <person name="Baker B.J."/>
        </authorList>
    </citation>
    <scope>NUCLEOTIDE SEQUENCE [LARGE SCALE GENOMIC DNA]</scope>
    <source>
        <strain evidence="3">B51_G17</strain>
    </source>
</reference>
<dbReference type="EC" id="3.1.26.5" evidence="2"/>
<keyword evidence="1 2" id="KW-0819">tRNA processing</keyword>
<name>A0A497JHZ0_9ARCH</name>
<keyword evidence="2" id="KW-0540">Nuclease</keyword>
<proteinExistence type="inferred from homology"/>
<organism evidence="3 4">
    <name type="scientific">Candidatus Iainarchaeum sp</name>
    <dbReference type="NCBI Taxonomy" id="3101447"/>
    <lineage>
        <taxon>Archaea</taxon>
        <taxon>Candidatus Iainarchaeota</taxon>
        <taxon>Candidatus Iainarchaeia</taxon>
        <taxon>Candidatus Iainarchaeales</taxon>
        <taxon>Candidatus Iainarchaeaceae</taxon>
        <taxon>Candidatus Iainarchaeum</taxon>
    </lineage>
</organism>
<evidence type="ECO:0000256" key="2">
    <source>
        <dbReference type="HAMAP-Rule" id="MF_00755"/>
    </source>
</evidence>
<dbReference type="PANTHER" id="PTHR15441:SF2">
    <property type="entry name" value="RIBONUCLEASE P_MRP PROTEIN SUBUNIT POP5"/>
    <property type="match status" value="1"/>
</dbReference>
<dbReference type="SUPFAM" id="SSF160350">
    <property type="entry name" value="Rnp2-like"/>
    <property type="match status" value="1"/>
</dbReference>
<keyword evidence="2" id="KW-0255">Endonuclease</keyword>
<evidence type="ECO:0000313" key="4">
    <source>
        <dbReference type="Proteomes" id="UP000278031"/>
    </source>
</evidence>
<keyword evidence="2" id="KW-0378">Hydrolase</keyword>
<accession>A0A497JHZ0</accession>
<evidence type="ECO:0000313" key="3">
    <source>
        <dbReference type="EMBL" id="RLG71098.1"/>
    </source>
</evidence>
<comment type="similarity">
    <text evidence="2">Belongs to the eukaryotic/archaeal RNase P protein component 2 family.</text>
</comment>
<dbReference type="InterPro" id="IPR038085">
    <property type="entry name" value="Rnp2-like_sf"/>
</dbReference>
<protein>
    <recommendedName>
        <fullName evidence="2">Ribonuclease P protein component 2</fullName>
        <shortName evidence="2">RNase P component 2</shortName>
        <ecNumber evidence="2">3.1.26.5</ecNumber>
    </recommendedName>
    <alternativeName>
        <fullName evidence="2">Pop5</fullName>
    </alternativeName>
</protein>
<dbReference type="GO" id="GO:0001682">
    <property type="term" value="P:tRNA 5'-leader removal"/>
    <property type="evidence" value="ECO:0007669"/>
    <property type="project" value="UniProtKB-UniRule"/>
</dbReference>
<dbReference type="EMBL" id="QMWP01000010">
    <property type="protein sequence ID" value="RLG71098.1"/>
    <property type="molecule type" value="Genomic_DNA"/>
</dbReference>
<keyword evidence="2" id="KW-0963">Cytoplasm</keyword>
<dbReference type="Gene3D" id="3.30.70.3250">
    <property type="entry name" value="Ribonuclease P, Pop5 subunit"/>
    <property type="match status" value="1"/>
</dbReference>
<dbReference type="Proteomes" id="UP000278031">
    <property type="component" value="Unassembled WGS sequence"/>
</dbReference>